<dbReference type="PROSITE" id="PS50995">
    <property type="entry name" value="HTH_MARR_2"/>
    <property type="match status" value="1"/>
</dbReference>
<dbReference type="PANTHER" id="PTHR33164:SF99">
    <property type="entry name" value="MARR FAMILY REGULATORY PROTEIN"/>
    <property type="match status" value="1"/>
</dbReference>
<dbReference type="PANTHER" id="PTHR33164">
    <property type="entry name" value="TRANSCRIPTIONAL REGULATOR, MARR FAMILY"/>
    <property type="match status" value="1"/>
</dbReference>
<evidence type="ECO:0000259" key="1">
    <source>
        <dbReference type="PROSITE" id="PS50995"/>
    </source>
</evidence>
<dbReference type="GO" id="GO:0003700">
    <property type="term" value="F:DNA-binding transcription factor activity"/>
    <property type="evidence" value="ECO:0007669"/>
    <property type="project" value="InterPro"/>
</dbReference>
<evidence type="ECO:0000313" key="2">
    <source>
        <dbReference type="EMBL" id="MBR7829160.1"/>
    </source>
</evidence>
<protein>
    <submittedName>
        <fullName evidence="2">MarR family transcriptional regulator</fullName>
    </submittedName>
</protein>
<reference evidence="2" key="1">
    <citation type="submission" date="2021-04" db="EMBL/GenBank/DDBJ databases">
        <title>Genome based classification of Actinospica acidithermotolerans sp. nov., an actinobacterium isolated from an Indonesian hot spring.</title>
        <authorList>
            <person name="Kusuma A.B."/>
            <person name="Putra K.E."/>
            <person name="Nafisah S."/>
            <person name="Loh J."/>
            <person name="Nouioui I."/>
            <person name="Goodfellow M."/>
        </authorList>
    </citation>
    <scope>NUCLEOTIDE SEQUENCE</scope>
    <source>
        <strain evidence="2">MGRD01-02</strain>
    </source>
</reference>
<dbReference type="GO" id="GO:0006950">
    <property type="term" value="P:response to stress"/>
    <property type="evidence" value="ECO:0007669"/>
    <property type="project" value="TreeGrafter"/>
</dbReference>
<feature type="domain" description="HTH marR-type" evidence="1">
    <location>
        <begin position="1"/>
        <end position="148"/>
    </location>
</feature>
<sequence>MAEQVEWLSEDEMKAWLAFFAAAALVDRKLDQQLKDEAGLTHVQYEVLSRLSDAPDRELRMTELADTLFTTQSGTTYQISQLEKAGYVRRRECRGGPRGVWAVLTDAGYDVLKQAAPGHVRAVRNLLIDVLTPDERAAVASGLGRVRDRILAAQGPCAGSSSG</sequence>
<dbReference type="EMBL" id="JAGSOH010000076">
    <property type="protein sequence ID" value="MBR7829160.1"/>
    <property type="molecule type" value="Genomic_DNA"/>
</dbReference>
<gene>
    <name evidence="2" type="ORF">KDK95_22825</name>
</gene>
<dbReference type="Pfam" id="PF12802">
    <property type="entry name" value="MarR_2"/>
    <property type="match status" value="1"/>
</dbReference>
<dbReference type="SMART" id="SM00347">
    <property type="entry name" value="HTH_MARR"/>
    <property type="match status" value="1"/>
</dbReference>
<dbReference type="AlphaFoldDB" id="A0A941EAC7"/>
<dbReference type="InterPro" id="IPR039422">
    <property type="entry name" value="MarR/SlyA-like"/>
</dbReference>
<proteinExistence type="predicted"/>
<evidence type="ECO:0000313" key="3">
    <source>
        <dbReference type="Proteomes" id="UP000676325"/>
    </source>
</evidence>
<keyword evidence="3" id="KW-1185">Reference proteome</keyword>
<dbReference type="InterPro" id="IPR000835">
    <property type="entry name" value="HTH_MarR-typ"/>
</dbReference>
<comment type="caution">
    <text evidence="2">The sequence shown here is derived from an EMBL/GenBank/DDBJ whole genome shotgun (WGS) entry which is preliminary data.</text>
</comment>
<organism evidence="2 3">
    <name type="scientific">Actinospica acidithermotolerans</name>
    <dbReference type="NCBI Taxonomy" id="2828514"/>
    <lineage>
        <taxon>Bacteria</taxon>
        <taxon>Bacillati</taxon>
        <taxon>Actinomycetota</taxon>
        <taxon>Actinomycetes</taxon>
        <taxon>Catenulisporales</taxon>
        <taxon>Actinospicaceae</taxon>
        <taxon>Actinospica</taxon>
    </lineage>
</organism>
<dbReference type="InterPro" id="IPR036390">
    <property type="entry name" value="WH_DNA-bd_sf"/>
</dbReference>
<dbReference type="Gene3D" id="1.10.10.10">
    <property type="entry name" value="Winged helix-like DNA-binding domain superfamily/Winged helix DNA-binding domain"/>
    <property type="match status" value="1"/>
</dbReference>
<accession>A0A941EAC7</accession>
<name>A0A941EAC7_9ACTN</name>
<dbReference type="SUPFAM" id="SSF46785">
    <property type="entry name" value="Winged helix' DNA-binding domain"/>
    <property type="match status" value="1"/>
</dbReference>
<dbReference type="InterPro" id="IPR036388">
    <property type="entry name" value="WH-like_DNA-bd_sf"/>
</dbReference>
<dbReference type="Proteomes" id="UP000676325">
    <property type="component" value="Unassembled WGS sequence"/>
</dbReference>